<dbReference type="PANTHER" id="PTHR13237">
    <property type="entry name" value="SOMETHING ABOUT SILENCING PROTEIN 10-RELATED"/>
    <property type="match status" value="1"/>
</dbReference>
<protein>
    <recommendedName>
        <fullName evidence="1">Sas10 C-terminal domain-containing protein</fullName>
    </recommendedName>
</protein>
<proteinExistence type="predicted"/>
<accession>A0ABQ7E0Q6</accession>
<feature type="domain" description="Sas10 C-terminal" evidence="1">
    <location>
        <begin position="103"/>
        <end position="144"/>
    </location>
</feature>
<evidence type="ECO:0000313" key="3">
    <source>
        <dbReference type="Proteomes" id="UP000266723"/>
    </source>
</evidence>
<reference evidence="2 3" key="1">
    <citation type="journal article" date="2020" name="BMC Genomics">
        <title>Intraspecific diversification of the crop wild relative Brassica cretica Lam. using demographic model selection.</title>
        <authorList>
            <person name="Kioukis A."/>
            <person name="Michalopoulou V.A."/>
            <person name="Briers L."/>
            <person name="Pirintsos S."/>
            <person name="Studholme D.J."/>
            <person name="Pavlidis P."/>
            <person name="Sarris P.F."/>
        </authorList>
    </citation>
    <scope>NUCLEOTIDE SEQUENCE [LARGE SCALE GENOMIC DNA]</scope>
    <source>
        <strain evidence="3">cv. PFS-1207/04</strain>
    </source>
</reference>
<sequence length="147" mass="16611">MQLQAALHCSVVFSGDCFPFFLLQQLESQQDTIEDKYTDKVKRQRGQVREIRKPSGSYGGEVSGAPDLDLKKRILIVLKLLIREPSSTLLLPETVDGKRLISNEDKYMDKVKRRGGQVREIRKPSGSYGGEVSGINPNISHRIRIKN</sequence>
<evidence type="ECO:0000313" key="2">
    <source>
        <dbReference type="EMBL" id="KAF3582926.1"/>
    </source>
</evidence>
<dbReference type="Proteomes" id="UP000266723">
    <property type="component" value="Unassembled WGS sequence"/>
</dbReference>
<evidence type="ECO:0000259" key="1">
    <source>
        <dbReference type="Pfam" id="PF09368"/>
    </source>
</evidence>
<comment type="caution">
    <text evidence="2">The sequence shown here is derived from an EMBL/GenBank/DDBJ whole genome shotgun (WGS) entry which is preliminary data.</text>
</comment>
<dbReference type="InterPro" id="IPR018972">
    <property type="entry name" value="Sas10_C_dom"/>
</dbReference>
<gene>
    <name evidence="2" type="ORF">DY000_02035934</name>
</gene>
<dbReference type="PANTHER" id="PTHR13237:SF10">
    <property type="entry name" value="SAS10 C-TERMINAL DOMAIN-CONTAINING PROTEIN"/>
    <property type="match status" value="1"/>
</dbReference>
<name>A0ABQ7E0Q6_BRACR</name>
<keyword evidence="3" id="KW-1185">Reference proteome</keyword>
<organism evidence="2 3">
    <name type="scientific">Brassica cretica</name>
    <name type="common">Mustard</name>
    <dbReference type="NCBI Taxonomy" id="69181"/>
    <lineage>
        <taxon>Eukaryota</taxon>
        <taxon>Viridiplantae</taxon>
        <taxon>Streptophyta</taxon>
        <taxon>Embryophyta</taxon>
        <taxon>Tracheophyta</taxon>
        <taxon>Spermatophyta</taxon>
        <taxon>Magnoliopsida</taxon>
        <taxon>eudicotyledons</taxon>
        <taxon>Gunneridae</taxon>
        <taxon>Pentapetalae</taxon>
        <taxon>rosids</taxon>
        <taxon>malvids</taxon>
        <taxon>Brassicales</taxon>
        <taxon>Brassicaceae</taxon>
        <taxon>Brassiceae</taxon>
        <taxon>Brassica</taxon>
    </lineage>
</organism>
<dbReference type="EMBL" id="QGKV02000649">
    <property type="protein sequence ID" value="KAF3582926.1"/>
    <property type="molecule type" value="Genomic_DNA"/>
</dbReference>
<dbReference type="Pfam" id="PF09368">
    <property type="entry name" value="Sas10"/>
    <property type="match status" value="1"/>
</dbReference>